<keyword evidence="2" id="KW-0812">Transmembrane</keyword>
<evidence type="ECO:0000313" key="4">
    <source>
        <dbReference type="Proteomes" id="UP001219862"/>
    </source>
</evidence>
<evidence type="ECO:0000256" key="2">
    <source>
        <dbReference type="SAM" id="Phobius"/>
    </source>
</evidence>
<gene>
    <name evidence="3" type="ORF">PRZ01_01850</name>
</gene>
<sequence length="330" mass="34115">MSFNATNCHRVIQGLGLMMVVLAVKAGPVLKDMPRGESPAAPGPLEMEAQEPILPPGLNMVPAMRPARSSHAESSATSVSSASVAGRAPPANSAGRTASAPSAASAPLVDRNAHAPDMAAEGSLRETVKGMLSEDQRETLKGLRDELGQIKNSLILENPEGRNAENNAEKKRITYEGEGKFAVDAGGQGAGGSAGSSASRFSNGQASAMAVQLAYELLPWALGAVGLYAVGSGLMSMLRMQARRQQRRDSLRHSAYVSQSGHAMHDGRAGDAGSVGVAQRATAGFTEPVGVSARPHHSQASSSHRSSGSGSGRRMSSGRSRHGSRSGPYL</sequence>
<feature type="transmembrane region" description="Helical" evidence="2">
    <location>
        <begin position="217"/>
        <end position="238"/>
    </location>
</feature>
<feature type="region of interest" description="Disordered" evidence="1">
    <location>
        <begin position="245"/>
        <end position="330"/>
    </location>
</feature>
<keyword evidence="2" id="KW-0472">Membrane</keyword>
<dbReference type="EMBL" id="JAQQXS010000002">
    <property type="protein sequence ID" value="MDC8783931.1"/>
    <property type="molecule type" value="Genomic_DNA"/>
</dbReference>
<evidence type="ECO:0000313" key="3">
    <source>
        <dbReference type="EMBL" id="MDC8783931.1"/>
    </source>
</evidence>
<protein>
    <submittedName>
        <fullName evidence="3">Uncharacterized protein</fullName>
    </submittedName>
</protein>
<feature type="compositionally biased region" description="Low complexity" evidence="1">
    <location>
        <begin position="301"/>
        <end position="318"/>
    </location>
</feature>
<keyword evidence="4" id="KW-1185">Reference proteome</keyword>
<feature type="compositionally biased region" description="Low complexity" evidence="1">
    <location>
        <begin position="98"/>
        <end position="107"/>
    </location>
</feature>
<dbReference type="Proteomes" id="UP001219862">
    <property type="component" value="Unassembled WGS sequence"/>
</dbReference>
<comment type="caution">
    <text evidence="3">The sequence shown here is derived from an EMBL/GenBank/DDBJ whole genome shotgun (WGS) entry which is preliminary data.</text>
</comment>
<accession>A0ABT5KM55</accession>
<dbReference type="RefSeq" id="WP_273595058.1">
    <property type="nucleotide sequence ID" value="NZ_JAQQXS010000002.1"/>
</dbReference>
<keyword evidence="2" id="KW-1133">Transmembrane helix</keyword>
<organism evidence="3 4">
    <name type="scientific">Roseateles koreensis</name>
    <dbReference type="NCBI Taxonomy" id="2987526"/>
    <lineage>
        <taxon>Bacteria</taxon>
        <taxon>Pseudomonadati</taxon>
        <taxon>Pseudomonadota</taxon>
        <taxon>Betaproteobacteria</taxon>
        <taxon>Burkholderiales</taxon>
        <taxon>Sphaerotilaceae</taxon>
        <taxon>Roseateles</taxon>
    </lineage>
</organism>
<feature type="region of interest" description="Disordered" evidence="1">
    <location>
        <begin position="65"/>
        <end position="110"/>
    </location>
</feature>
<reference evidence="3 4" key="1">
    <citation type="submission" date="2022-10" db="EMBL/GenBank/DDBJ databases">
        <title>paucibacter sp. hw8 Genome sequencing.</title>
        <authorList>
            <person name="Park S."/>
        </authorList>
    </citation>
    <scope>NUCLEOTIDE SEQUENCE [LARGE SCALE GENOMIC DNA]</scope>
    <source>
        <strain evidence="4">hw8</strain>
    </source>
</reference>
<proteinExistence type="predicted"/>
<name>A0ABT5KM55_9BURK</name>
<feature type="compositionally biased region" description="Low complexity" evidence="1">
    <location>
        <begin position="67"/>
        <end position="91"/>
    </location>
</feature>
<evidence type="ECO:0000256" key="1">
    <source>
        <dbReference type="SAM" id="MobiDB-lite"/>
    </source>
</evidence>